<evidence type="ECO:0000256" key="4">
    <source>
        <dbReference type="ARBA" id="ARBA00022692"/>
    </source>
</evidence>
<comment type="subcellular location">
    <subcellularLocation>
        <location evidence="1">Cell membrane</location>
        <topology evidence="1">Multi-pass membrane protein</topology>
    </subcellularLocation>
</comment>
<evidence type="ECO:0000256" key="6">
    <source>
        <dbReference type="ARBA" id="ARBA00023136"/>
    </source>
</evidence>
<feature type="transmembrane region" description="Helical" evidence="7">
    <location>
        <begin position="56"/>
        <end position="78"/>
    </location>
</feature>
<evidence type="ECO:0000256" key="3">
    <source>
        <dbReference type="ARBA" id="ARBA00022475"/>
    </source>
</evidence>
<evidence type="ECO:0000256" key="1">
    <source>
        <dbReference type="ARBA" id="ARBA00004651"/>
    </source>
</evidence>
<accession>A0ABW4KM80</accession>
<dbReference type="RefSeq" id="WP_380774699.1">
    <property type="nucleotide sequence ID" value="NZ_JBHUEO010000047.1"/>
</dbReference>
<proteinExistence type="predicted"/>
<evidence type="ECO:0000256" key="2">
    <source>
        <dbReference type="ARBA" id="ARBA00022448"/>
    </source>
</evidence>
<dbReference type="Proteomes" id="UP001597301">
    <property type="component" value="Unassembled WGS sequence"/>
</dbReference>
<dbReference type="Pfam" id="PF04290">
    <property type="entry name" value="DctQ"/>
    <property type="match status" value="1"/>
</dbReference>
<evidence type="ECO:0000259" key="8">
    <source>
        <dbReference type="Pfam" id="PF04290"/>
    </source>
</evidence>
<feature type="domain" description="Tripartite ATP-independent periplasmic transporters DctQ component" evidence="8">
    <location>
        <begin position="40"/>
        <end position="167"/>
    </location>
</feature>
<reference evidence="10" key="1">
    <citation type="journal article" date="2019" name="Int. J. Syst. Evol. Microbiol.">
        <title>The Global Catalogue of Microorganisms (GCM) 10K type strain sequencing project: providing services to taxonomists for standard genome sequencing and annotation.</title>
        <authorList>
            <consortium name="The Broad Institute Genomics Platform"/>
            <consortium name="The Broad Institute Genome Sequencing Center for Infectious Disease"/>
            <person name="Wu L."/>
            <person name="Ma J."/>
        </authorList>
    </citation>
    <scope>NUCLEOTIDE SEQUENCE [LARGE SCALE GENOMIC DNA]</scope>
    <source>
        <strain evidence="10">CGMCC 1.12295</strain>
    </source>
</reference>
<sequence>MEVVAKSYPKRLKVTEKLEQISTLSNKFLASLAGLSLFSMMILIVINSVARKLSSPFLGTVEVVGWLAAFTTAFALGYTQQLKGNVVLDLVMNYFSKKVQWLANLLVAVINVVFFLFVFYQLFMYSLDLKSSGQVSEALMVSYYPLVALFSLGFLGLLFSLLVDLIKACNIGEDR</sequence>
<evidence type="ECO:0000256" key="5">
    <source>
        <dbReference type="ARBA" id="ARBA00022989"/>
    </source>
</evidence>
<feature type="transmembrane region" description="Helical" evidence="7">
    <location>
        <begin position="28"/>
        <end position="50"/>
    </location>
</feature>
<feature type="transmembrane region" description="Helical" evidence="7">
    <location>
        <begin position="99"/>
        <end position="123"/>
    </location>
</feature>
<evidence type="ECO:0000313" key="10">
    <source>
        <dbReference type="Proteomes" id="UP001597301"/>
    </source>
</evidence>
<keyword evidence="6 7" id="KW-0472">Membrane</keyword>
<dbReference type="InterPro" id="IPR055348">
    <property type="entry name" value="DctQ"/>
</dbReference>
<protein>
    <submittedName>
        <fullName evidence="9">TRAP transporter small permease</fullName>
    </submittedName>
</protein>
<keyword evidence="10" id="KW-1185">Reference proteome</keyword>
<evidence type="ECO:0000313" key="9">
    <source>
        <dbReference type="EMBL" id="MFD1707861.1"/>
    </source>
</evidence>
<evidence type="ECO:0000256" key="7">
    <source>
        <dbReference type="SAM" id="Phobius"/>
    </source>
</evidence>
<organism evidence="9 10">
    <name type="scientific">Siminovitchia sediminis</name>
    <dbReference type="NCBI Taxonomy" id="1274353"/>
    <lineage>
        <taxon>Bacteria</taxon>
        <taxon>Bacillati</taxon>
        <taxon>Bacillota</taxon>
        <taxon>Bacilli</taxon>
        <taxon>Bacillales</taxon>
        <taxon>Bacillaceae</taxon>
        <taxon>Siminovitchia</taxon>
    </lineage>
</organism>
<name>A0ABW4KM80_9BACI</name>
<dbReference type="EMBL" id="JBHUEO010000047">
    <property type="protein sequence ID" value="MFD1707861.1"/>
    <property type="molecule type" value="Genomic_DNA"/>
</dbReference>
<keyword evidence="3" id="KW-1003">Cell membrane</keyword>
<keyword evidence="2" id="KW-0813">Transport</keyword>
<keyword evidence="4 7" id="KW-0812">Transmembrane</keyword>
<gene>
    <name evidence="9" type="ORF">ACFSCZ_14135</name>
</gene>
<keyword evidence="5 7" id="KW-1133">Transmembrane helix</keyword>
<feature type="transmembrane region" description="Helical" evidence="7">
    <location>
        <begin position="143"/>
        <end position="166"/>
    </location>
</feature>
<comment type="caution">
    <text evidence="9">The sequence shown here is derived from an EMBL/GenBank/DDBJ whole genome shotgun (WGS) entry which is preliminary data.</text>
</comment>